<dbReference type="PANTHER" id="PTHR33573">
    <property type="entry name" value="CASP-LIKE PROTEIN 4A4"/>
    <property type="match status" value="1"/>
</dbReference>
<protein>
    <recommendedName>
        <fullName evidence="8">CASP-like protein</fullName>
    </recommendedName>
</protein>
<feature type="transmembrane region" description="Helical" evidence="8">
    <location>
        <begin position="142"/>
        <end position="163"/>
    </location>
</feature>
<dbReference type="Pfam" id="PF04535">
    <property type="entry name" value="CASP_dom"/>
    <property type="match status" value="1"/>
</dbReference>
<keyword evidence="11" id="KW-1185">Reference proteome</keyword>
<keyword evidence="7 8" id="KW-0472">Membrane</keyword>
<keyword evidence="6 8" id="KW-1133">Transmembrane helix</keyword>
<reference evidence="10" key="1">
    <citation type="submission" date="2024-03" db="EMBL/GenBank/DDBJ databases">
        <title>WGS assembly of Saponaria officinalis var. Norfolk2.</title>
        <authorList>
            <person name="Jenkins J."/>
            <person name="Shu S."/>
            <person name="Grimwood J."/>
            <person name="Barry K."/>
            <person name="Goodstein D."/>
            <person name="Schmutz J."/>
            <person name="Leebens-Mack J."/>
            <person name="Osbourn A."/>
        </authorList>
    </citation>
    <scope>NUCLEOTIDE SEQUENCE [LARGE SCALE GENOMIC DNA]</scope>
    <source>
        <strain evidence="10">JIC</strain>
    </source>
</reference>
<comment type="similarity">
    <text evidence="2 8">Belongs to the Casparian strip membrane proteins (CASP) family.</text>
</comment>
<comment type="subunit">
    <text evidence="3 8">Homodimer and heterodimers.</text>
</comment>
<evidence type="ECO:0000313" key="11">
    <source>
        <dbReference type="Proteomes" id="UP001443914"/>
    </source>
</evidence>
<dbReference type="NCBIfam" id="TIGR01569">
    <property type="entry name" value="A_tha_TIGR01569"/>
    <property type="match status" value="1"/>
</dbReference>
<dbReference type="GO" id="GO:0005886">
    <property type="term" value="C:plasma membrane"/>
    <property type="evidence" value="ECO:0007669"/>
    <property type="project" value="UniProtKB-SubCell"/>
</dbReference>
<dbReference type="InterPro" id="IPR006702">
    <property type="entry name" value="CASP_dom"/>
</dbReference>
<evidence type="ECO:0000256" key="5">
    <source>
        <dbReference type="ARBA" id="ARBA00022692"/>
    </source>
</evidence>
<sequence>MSNQNDRSIKNSIPKLKIIDISLRMCVIPLSIASLCVTITNNEDNIDYGSIHFSNFMALKYMVSIGAIAAVYALVVAISNWMTFFLHKPWLFFISDQVMAYMMVTSGAAGAEMLYLAYKGDQEVSWSEACTTYPMFCTKLKLALFLHFIAVFGFLILALISAFRAFSIFDPPLLNDIDDDLNT</sequence>
<evidence type="ECO:0000256" key="1">
    <source>
        <dbReference type="ARBA" id="ARBA00004651"/>
    </source>
</evidence>
<dbReference type="Proteomes" id="UP001443914">
    <property type="component" value="Unassembled WGS sequence"/>
</dbReference>
<name>A0AAW1HD03_SAPOF</name>
<gene>
    <name evidence="10" type="ORF">RND81_12G196000</name>
</gene>
<comment type="caution">
    <text evidence="10">The sequence shown here is derived from an EMBL/GenBank/DDBJ whole genome shotgun (WGS) entry which is preliminary data.</text>
</comment>
<evidence type="ECO:0000313" key="10">
    <source>
        <dbReference type="EMBL" id="KAK9673884.1"/>
    </source>
</evidence>
<evidence type="ECO:0000256" key="3">
    <source>
        <dbReference type="ARBA" id="ARBA00011489"/>
    </source>
</evidence>
<evidence type="ECO:0000256" key="8">
    <source>
        <dbReference type="RuleBase" id="RU361233"/>
    </source>
</evidence>
<keyword evidence="4 8" id="KW-1003">Cell membrane</keyword>
<accession>A0AAW1HD03</accession>
<feature type="transmembrane region" description="Helical" evidence="8">
    <location>
        <begin position="98"/>
        <end position="118"/>
    </location>
</feature>
<evidence type="ECO:0000256" key="7">
    <source>
        <dbReference type="ARBA" id="ARBA00023136"/>
    </source>
</evidence>
<dbReference type="PANTHER" id="PTHR33573:SF30">
    <property type="entry name" value="CASP-LIKE PROTEIN 2C1-RELATED"/>
    <property type="match status" value="1"/>
</dbReference>
<feature type="transmembrane region" description="Helical" evidence="8">
    <location>
        <begin position="61"/>
        <end position="86"/>
    </location>
</feature>
<evidence type="ECO:0000256" key="6">
    <source>
        <dbReference type="ARBA" id="ARBA00022989"/>
    </source>
</evidence>
<feature type="domain" description="Casparian strip membrane protein" evidence="9">
    <location>
        <begin position="15"/>
        <end position="152"/>
    </location>
</feature>
<keyword evidence="5 8" id="KW-0812">Transmembrane</keyword>
<comment type="subcellular location">
    <subcellularLocation>
        <location evidence="1 8">Cell membrane</location>
        <topology evidence="1 8">Multi-pass membrane protein</topology>
    </subcellularLocation>
</comment>
<organism evidence="10 11">
    <name type="scientific">Saponaria officinalis</name>
    <name type="common">Common soapwort</name>
    <name type="synonym">Lychnis saponaria</name>
    <dbReference type="NCBI Taxonomy" id="3572"/>
    <lineage>
        <taxon>Eukaryota</taxon>
        <taxon>Viridiplantae</taxon>
        <taxon>Streptophyta</taxon>
        <taxon>Embryophyta</taxon>
        <taxon>Tracheophyta</taxon>
        <taxon>Spermatophyta</taxon>
        <taxon>Magnoliopsida</taxon>
        <taxon>eudicotyledons</taxon>
        <taxon>Gunneridae</taxon>
        <taxon>Pentapetalae</taxon>
        <taxon>Caryophyllales</taxon>
        <taxon>Caryophyllaceae</taxon>
        <taxon>Caryophylleae</taxon>
        <taxon>Saponaria</taxon>
    </lineage>
</organism>
<evidence type="ECO:0000256" key="4">
    <source>
        <dbReference type="ARBA" id="ARBA00022475"/>
    </source>
</evidence>
<evidence type="ECO:0000256" key="2">
    <source>
        <dbReference type="ARBA" id="ARBA00007651"/>
    </source>
</evidence>
<dbReference type="AlphaFoldDB" id="A0AAW1HD03"/>
<dbReference type="InterPro" id="IPR006459">
    <property type="entry name" value="CASP/CASPL"/>
</dbReference>
<comment type="caution">
    <text evidence="8">Lacks conserved residue(s) required for the propagation of feature annotation.</text>
</comment>
<dbReference type="EMBL" id="JBDFQZ010000012">
    <property type="protein sequence ID" value="KAK9673884.1"/>
    <property type="molecule type" value="Genomic_DNA"/>
</dbReference>
<proteinExistence type="inferred from homology"/>
<evidence type="ECO:0000259" key="9">
    <source>
        <dbReference type="Pfam" id="PF04535"/>
    </source>
</evidence>